<dbReference type="Gene3D" id="1.10.510.10">
    <property type="entry name" value="Transferase(Phosphotransferase) domain 1"/>
    <property type="match status" value="1"/>
</dbReference>
<dbReference type="GO" id="GO:0005524">
    <property type="term" value="F:ATP binding"/>
    <property type="evidence" value="ECO:0007669"/>
    <property type="project" value="UniProtKB-KW"/>
</dbReference>
<dbReference type="PANTHER" id="PTHR43671:SF13">
    <property type="entry name" value="SERINE_THREONINE-PROTEIN KINASE NEK2"/>
    <property type="match status" value="1"/>
</dbReference>
<reference evidence="9" key="1">
    <citation type="journal article" date="2011" name="Nat. Commun.">
        <title>Effector diversification within compartments of the Leptosphaeria maculans genome affected by Repeat-Induced Point mutations.</title>
        <authorList>
            <person name="Rouxel T."/>
            <person name="Grandaubert J."/>
            <person name="Hane J.K."/>
            <person name="Hoede C."/>
            <person name="van de Wouw A.P."/>
            <person name="Couloux A."/>
            <person name="Dominguez V."/>
            <person name="Anthouard V."/>
            <person name="Bally P."/>
            <person name="Bourras S."/>
            <person name="Cozijnsen A.J."/>
            <person name="Ciuffetti L.M."/>
            <person name="Degrave A."/>
            <person name="Dilmaghani A."/>
            <person name="Duret L."/>
            <person name="Fudal I."/>
            <person name="Goodwin S.B."/>
            <person name="Gout L."/>
            <person name="Glaser N."/>
            <person name="Linglin J."/>
            <person name="Kema G.H.J."/>
            <person name="Lapalu N."/>
            <person name="Lawrence C.B."/>
            <person name="May K."/>
            <person name="Meyer M."/>
            <person name="Ollivier B."/>
            <person name="Poulain J."/>
            <person name="Schoch C.L."/>
            <person name="Simon A."/>
            <person name="Spatafora J.W."/>
            <person name="Stachowiak A."/>
            <person name="Turgeon B.G."/>
            <person name="Tyler B.M."/>
            <person name="Vincent D."/>
            <person name="Weissenbach J."/>
            <person name="Amselem J."/>
            <person name="Quesneville H."/>
            <person name="Oliver R.P."/>
            <person name="Wincker P."/>
            <person name="Balesdent M.-H."/>
            <person name="Howlett B.J."/>
        </authorList>
    </citation>
    <scope>NUCLEOTIDE SEQUENCE [LARGE SCALE GENOMIC DNA]</scope>
    <source>
        <strain evidence="9">JN3 / isolate v23.1.3 / race Av1-4-5-6-7-8</strain>
    </source>
</reference>
<dbReference type="HOGENOM" id="CLU_748162_0_0_1"/>
<feature type="region of interest" description="Disordered" evidence="6">
    <location>
        <begin position="1"/>
        <end position="28"/>
    </location>
</feature>
<dbReference type="InterPro" id="IPR000719">
    <property type="entry name" value="Prot_kinase_dom"/>
</dbReference>
<keyword evidence="4 8" id="KW-0418">Kinase</keyword>
<organism evidence="9">
    <name type="scientific">Leptosphaeria maculans (strain JN3 / isolate v23.1.3 / race Av1-4-5-6-7-8)</name>
    <name type="common">Blackleg fungus</name>
    <name type="synonym">Phoma lingam</name>
    <dbReference type="NCBI Taxonomy" id="985895"/>
    <lineage>
        <taxon>Eukaryota</taxon>
        <taxon>Fungi</taxon>
        <taxon>Dikarya</taxon>
        <taxon>Ascomycota</taxon>
        <taxon>Pezizomycotina</taxon>
        <taxon>Dothideomycetes</taxon>
        <taxon>Pleosporomycetidae</taxon>
        <taxon>Pleosporales</taxon>
        <taxon>Pleosporineae</taxon>
        <taxon>Leptosphaeriaceae</taxon>
        <taxon>Plenodomus</taxon>
        <taxon>Plenodomus lingam/Leptosphaeria maculans species complex</taxon>
    </lineage>
</organism>
<evidence type="ECO:0000313" key="8">
    <source>
        <dbReference type="EMBL" id="CBX98288.1"/>
    </source>
</evidence>
<dbReference type="OMA" id="ACIHFLA"/>
<dbReference type="Proteomes" id="UP000002668">
    <property type="component" value="Genome"/>
</dbReference>
<proteinExistence type="predicted"/>
<dbReference type="InterPro" id="IPR011009">
    <property type="entry name" value="Kinase-like_dom_sf"/>
</dbReference>
<keyword evidence="8" id="KW-0723">Serine/threonine-protein kinase</keyword>
<evidence type="ECO:0000256" key="2">
    <source>
        <dbReference type="ARBA" id="ARBA00022679"/>
    </source>
</evidence>
<dbReference type="VEuPathDB" id="FungiDB:LEMA_P096970.1"/>
<dbReference type="eggNOG" id="KOG0591">
    <property type="taxonomic scope" value="Eukaryota"/>
</dbReference>
<dbReference type="PROSITE" id="PS00108">
    <property type="entry name" value="PROTEIN_KINASE_ST"/>
    <property type="match status" value="1"/>
</dbReference>
<evidence type="ECO:0000256" key="5">
    <source>
        <dbReference type="ARBA" id="ARBA00022840"/>
    </source>
</evidence>
<dbReference type="InterPro" id="IPR050660">
    <property type="entry name" value="NEK_Ser/Thr_kinase"/>
</dbReference>
<evidence type="ECO:0000256" key="1">
    <source>
        <dbReference type="ARBA" id="ARBA00012513"/>
    </source>
</evidence>
<evidence type="ECO:0000259" key="7">
    <source>
        <dbReference type="PROSITE" id="PS50011"/>
    </source>
</evidence>
<dbReference type="STRING" id="985895.E5A3S5"/>
<dbReference type="RefSeq" id="XP_003841767.1">
    <property type="nucleotide sequence ID" value="XM_003841719.1"/>
</dbReference>
<dbReference type="GO" id="GO:0004674">
    <property type="term" value="F:protein serine/threonine kinase activity"/>
    <property type="evidence" value="ECO:0007669"/>
    <property type="project" value="UniProtKB-KW"/>
</dbReference>
<dbReference type="EC" id="2.7.11.1" evidence="1"/>
<dbReference type="Pfam" id="PF00069">
    <property type="entry name" value="Pkinase"/>
    <property type="match status" value="1"/>
</dbReference>
<evidence type="ECO:0000313" key="9">
    <source>
        <dbReference type="Proteomes" id="UP000002668"/>
    </source>
</evidence>
<gene>
    <name evidence="8" type="ORF">LEMA_P096970.1</name>
</gene>
<dbReference type="SUPFAM" id="SSF56112">
    <property type="entry name" value="Protein kinase-like (PK-like)"/>
    <property type="match status" value="1"/>
</dbReference>
<dbReference type="PROSITE" id="PS50011">
    <property type="entry name" value="PROTEIN_KINASE_DOM"/>
    <property type="match status" value="1"/>
</dbReference>
<feature type="compositionally biased region" description="Low complexity" evidence="6">
    <location>
        <begin position="1"/>
        <end position="12"/>
    </location>
</feature>
<feature type="domain" description="Protein kinase" evidence="7">
    <location>
        <begin position="1"/>
        <end position="350"/>
    </location>
</feature>
<keyword evidence="2" id="KW-0808">Transferase</keyword>
<evidence type="ECO:0000256" key="6">
    <source>
        <dbReference type="SAM" id="MobiDB-lite"/>
    </source>
</evidence>
<dbReference type="PANTHER" id="PTHR43671">
    <property type="entry name" value="SERINE/THREONINE-PROTEIN KINASE NEK"/>
    <property type="match status" value="1"/>
</dbReference>
<accession>E5A3S5</accession>
<evidence type="ECO:0000256" key="4">
    <source>
        <dbReference type="ARBA" id="ARBA00022777"/>
    </source>
</evidence>
<dbReference type="OrthoDB" id="310217at2759"/>
<dbReference type="InParanoid" id="E5A3S5"/>
<dbReference type="InterPro" id="IPR008271">
    <property type="entry name" value="Ser/Thr_kinase_AS"/>
</dbReference>
<dbReference type="EMBL" id="FP929133">
    <property type="protein sequence ID" value="CBX98288.1"/>
    <property type="molecule type" value="Genomic_DNA"/>
</dbReference>
<dbReference type="SMART" id="SM00220">
    <property type="entry name" value="S_TKc"/>
    <property type="match status" value="1"/>
</dbReference>
<keyword evidence="9" id="KW-1185">Reference proteome</keyword>
<dbReference type="AlphaFoldDB" id="E5A3S5"/>
<dbReference type="CDD" id="cd00180">
    <property type="entry name" value="PKc"/>
    <property type="match status" value="1"/>
</dbReference>
<name>E5A3S5_LEPMJ</name>
<protein>
    <recommendedName>
        <fullName evidence="1">non-specific serine/threonine protein kinase</fullName>
        <ecNumber evidence="1">2.7.11.1</ecNumber>
    </recommendedName>
</protein>
<dbReference type="GeneID" id="13286576"/>
<evidence type="ECO:0000256" key="3">
    <source>
        <dbReference type="ARBA" id="ARBA00022741"/>
    </source>
</evidence>
<keyword evidence="3" id="KW-0547">Nucleotide-binding</keyword>
<sequence length="370" mass="42536">MVNRKATAASAKTDSKRKKPRRNTTQSFSWSERDWTVKQLLTPVVSVMVNKEDNKLFVVKKIIRMPSHVEERRSFEARALALLPDCNRIARPLVDLAMGPDEDHATIIFEHYPLGDLKQWKLHNFDERNNKPVTESFIWRCFIQMSQALAFIHNSIGPDPDEKRYCLLHRDIKPENILVVNNGTTYPSFLLHDFGCARIYIESRADEPSYCGTYKWQPPENPRINTAEADIWALGACIHFLAVGRAPVEDVGIFAKDFRELLGREDFKEPSSLMDYKSTDRYCGARVPRQVIPVNLSQKEQLERGLGPEYYQYSDDLHEWMSQCLRFEPEERPSAIDLLEEMVDVGKEMLHSMGGQAALGDLEITFGIKA</sequence>
<keyword evidence="5" id="KW-0067">ATP-binding</keyword>